<reference evidence="4 5" key="2">
    <citation type="submission" date="2007-06" db="EMBL/GenBank/DDBJ databases">
        <title>Draft genome sequence of Pseudoflavonifractor capillosus ATCC 29799.</title>
        <authorList>
            <person name="Sudarsanam P."/>
            <person name="Ley R."/>
            <person name="Guruge J."/>
            <person name="Turnbaugh P.J."/>
            <person name="Mahowald M."/>
            <person name="Liep D."/>
            <person name="Gordon J."/>
        </authorList>
    </citation>
    <scope>NUCLEOTIDE SEQUENCE [LARGE SCALE GENOMIC DNA]</scope>
    <source>
        <strain evidence="4 5">ATCC 29799</strain>
    </source>
</reference>
<keyword evidence="5" id="KW-1185">Reference proteome</keyword>
<evidence type="ECO:0000313" key="4">
    <source>
        <dbReference type="EMBL" id="EDM97521.1"/>
    </source>
</evidence>
<feature type="transmembrane region" description="Helical" evidence="2">
    <location>
        <begin position="165"/>
        <end position="183"/>
    </location>
</feature>
<gene>
    <name evidence="4" type="ORF">BACCAP_04664</name>
</gene>
<dbReference type="InterPro" id="IPR036890">
    <property type="entry name" value="HATPase_C_sf"/>
</dbReference>
<evidence type="ECO:0000259" key="3">
    <source>
        <dbReference type="Pfam" id="PF14501"/>
    </source>
</evidence>
<comment type="caution">
    <text evidence="4">The sequence shown here is derived from an EMBL/GenBank/DDBJ whole genome shotgun (WGS) entry which is preliminary data.</text>
</comment>
<dbReference type="eggNOG" id="COG3290">
    <property type="taxonomic scope" value="Bacteria"/>
</dbReference>
<evidence type="ECO:0000256" key="1">
    <source>
        <dbReference type="SAM" id="Coils"/>
    </source>
</evidence>
<organism evidence="4 5">
    <name type="scientific">Pseudoflavonifractor capillosus ATCC 29799</name>
    <dbReference type="NCBI Taxonomy" id="411467"/>
    <lineage>
        <taxon>Bacteria</taxon>
        <taxon>Bacillati</taxon>
        <taxon>Bacillota</taxon>
        <taxon>Clostridia</taxon>
        <taxon>Eubacteriales</taxon>
        <taxon>Oscillospiraceae</taxon>
        <taxon>Pseudoflavonifractor</taxon>
    </lineage>
</organism>
<dbReference type="GO" id="GO:0016301">
    <property type="term" value="F:kinase activity"/>
    <property type="evidence" value="ECO:0007669"/>
    <property type="project" value="UniProtKB-KW"/>
</dbReference>
<feature type="coiled-coil region" evidence="1">
    <location>
        <begin position="247"/>
        <end position="297"/>
    </location>
</feature>
<reference evidence="4 5" key="1">
    <citation type="submission" date="2007-04" db="EMBL/GenBank/DDBJ databases">
        <authorList>
            <person name="Fulton L."/>
            <person name="Clifton S."/>
            <person name="Fulton B."/>
            <person name="Xu J."/>
            <person name="Minx P."/>
            <person name="Pepin K.H."/>
            <person name="Johnson M."/>
            <person name="Thiruvilangam P."/>
            <person name="Bhonagiri V."/>
            <person name="Nash W.E."/>
            <person name="Mardis E.R."/>
            <person name="Wilson R.K."/>
        </authorList>
    </citation>
    <scope>NUCLEOTIDE SEQUENCE [LARGE SCALE GENOMIC DNA]</scope>
    <source>
        <strain evidence="4 5">ATCC 29799</strain>
    </source>
</reference>
<keyword evidence="4" id="KW-0808">Transferase</keyword>
<evidence type="ECO:0000313" key="5">
    <source>
        <dbReference type="Proteomes" id="UP000003639"/>
    </source>
</evidence>
<dbReference type="InterPro" id="IPR032834">
    <property type="entry name" value="NatK-like_C"/>
</dbReference>
<keyword evidence="2" id="KW-1133">Transmembrane helix</keyword>
<dbReference type="Pfam" id="PF14501">
    <property type="entry name" value="HATPase_c_5"/>
    <property type="match status" value="1"/>
</dbReference>
<evidence type="ECO:0000256" key="2">
    <source>
        <dbReference type="SAM" id="Phobius"/>
    </source>
</evidence>
<proteinExistence type="predicted"/>
<feature type="domain" description="Sensor histidine kinase NatK-like C-terminal" evidence="3">
    <location>
        <begin position="328"/>
        <end position="433"/>
    </location>
</feature>
<feature type="transmembrane region" description="Helical" evidence="2">
    <location>
        <begin position="123"/>
        <end position="144"/>
    </location>
</feature>
<dbReference type="CDD" id="cd16935">
    <property type="entry name" value="HATPase_AgrC-ComD-like"/>
    <property type="match status" value="1"/>
</dbReference>
<dbReference type="SUPFAM" id="SSF55874">
    <property type="entry name" value="ATPase domain of HSP90 chaperone/DNA topoisomerase II/histidine kinase"/>
    <property type="match status" value="1"/>
</dbReference>
<keyword evidence="1" id="KW-0175">Coiled coil</keyword>
<dbReference type="Gene3D" id="3.30.565.10">
    <property type="entry name" value="Histidine kinase-like ATPase, C-terminal domain"/>
    <property type="match status" value="1"/>
</dbReference>
<dbReference type="AlphaFoldDB" id="A6P2D4"/>
<feature type="transmembrane region" description="Helical" evidence="2">
    <location>
        <begin position="35"/>
        <end position="52"/>
    </location>
</feature>
<dbReference type="Proteomes" id="UP000003639">
    <property type="component" value="Unassembled WGS sequence"/>
</dbReference>
<dbReference type="STRING" id="411467.BACCAP_04664"/>
<keyword evidence="2" id="KW-0472">Membrane</keyword>
<feature type="transmembrane region" description="Helical" evidence="2">
    <location>
        <begin position="58"/>
        <end position="81"/>
    </location>
</feature>
<sequence length="437" mass="49990">MRMFIKDIPRLHTALAEWMSCMILLSLVPRRLKGWRFWLAAGGLLIVMYVWLETTRPLTSVFWMLAMAVAVGLMFLMMLLLGRMNAVTTAYCTIRAFLLAEFAASLEWQLYSFFHHSVELSHWMMALLSIAVVYAAVFSVSYFIERRAARGLPPPEMTWRELLSAVAVGVSAFLISNLSFVWSDTPFSSSIRQEIYNIRTLVDLAGVVALYAYHVRLYDLNSRRELDAIKNILQNQYVQYRQSRESIDLINRKYHDLKHQIAVLRAEQDPKERAAFLDKMEEEIQHYEAQNKTGNSVLDTVLTGKSLYCAKHSIKLTAVADGEALHFMEVVDICTVFGNLLDNAIEYELTVPNKELRLIHLEVSTRRGFLLIRCENHFEGELVLHQGLPSTTKSDTNYHGYGLKSIRYTAQKYGGSMTVSKEDAWFVVTLLIPLPPA</sequence>
<keyword evidence="2" id="KW-0812">Transmembrane</keyword>
<keyword evidence="4" id="KW-0418">Kinase</keyword>
<feature type="transmembrane region" description="Helical" evidence="2">
    <location>
        <begin position="93"/>
        <end position="111"/>
    </location>
</feature>
<dbReference type="EMBL" id="AAXG02000053">
    <property type="protein sequence ID" value="EDM97521.1"/>
    <property type="molecule type" value="Genomic_DNA"/>
</dbReference>
<protein>
    <submittedName>
        <fullName evidence="4">Putative sensor histidine kinase VirS</fullName>
    </submittedName>
</protein>
<accession>A6P2D4</accession>
<name>A6P2D4_9FIRM</name>
<feature type="transmembrane region" description="Helical" evidence="2">
    <location>
        <begin position="195"/>
        <end position="214"/>
    </location>
</feature>